<name>A0ABU0FBF9_9HYPH</name>
<organism evidence="6 7">
    <name type="scientific">Labrys monachus</name>
    <dbReference type="NCBI Taxonomy" id="217067"/>
    <lineage>
        <taxon>Bacteria</taxon>
        <taxon>Pseudomonadati</taxon>
        <taxon>Pseudomonadota</taxon>
        <taxon>Alphaproteobacteria</taxon>
        <taxon>Hyphomicrobiales</taxon>
        <taxon>Xanthobacteraceae</taxon>
        <taxon>Labrys</taxon>
    </lineage>
</organism>
<reference evidence="6 7" key="1">
    <citation type="submission" date="2023-07" db="EMBL/GenBank/DDBJ databases">
        <title>Genomic Encyclopedia of Type Strains, Phase IV (KMG-IV): sequencing the most valuable type-strain genomes for metagenomic binning, comparative biology and taxonomic classification.</title>
        <authorList>
            <person name="Goeker M."/>
        </authorList>
    </citation>
    <scope>NUCLEOTIDE SEQUENCE [LARGE SCALE GENOMIC DNA]</scope>
    <source>
        <strain evidence="6 7">DSM 5896</strain>
    </source>
</reference>
<evidence type="ECO:0000313" key="7">
    <source>
        <dbReference type="Proteomes" id="UP001237448"/>
    </source>
</evidence>
<comment type="caution">
    <text evidence="6">The sequence shown here is derived from an EMBL/GenBank/DDBJ whole genome shotgun (WGS) entry which is preliminary data.</text>
</comment>
<evidence type="ECO:0000256" key="3">
    <source>
        <dbReference type="ARBA" id="ARBA00023163"/>
    </source>
</evidence>
<dbReference type="InterPro" id="IPR052158">
    <property type="entry name" value="INH-QAR"/>
</dbReference>
<evidence type="ECO:0000313" key="6">
    <source>
        <dbReference type="EMBL" id="MDQ0391943.1"/>
    </source>
</evidence>
<dbReference type="SUPFAM" id="SSF52317">
    <property type="entry name" value="Class I glutamine amidotransferase-like"/>
    <property type="match status" value="1"/>
</dbReference>
<evidence type="ECO:0000256" key="4">
    <source>
        <dbReference type="SAM" id="MobiDB-lite"/>
    </source>
</evidence>
<keyword evidence="7" id="KW-1185">Reference proteome</keyword>
<sequence>MKAPGTLRRQGTALRPPLAPPAGPSRHRPPANMPLRSIGFYLAPQFSMISLMCTIEPLRIANELLGQSLFTWELISKDGNRVPAVNGLDLPVHRAIADCERFDALAVCASYDLPGACDPHILAWLRLMERRGVRIGAVDTGSHVLAKAGLLTGYRCTIHWQNLEAFERDFPELNATSNLYEIDGNRFTCGGATAALDMMLHLIAIEYGARLSLQVSEQLIYARLRQDHDNQRSSVAQRLQVHDAKLSAVLAEMENNIEVPLAIGAFAGRAGITLRQLERLFEQHFGTSPSRYYADLRLTRARSLLKQTSMPVLDVALTCGFPSYAHFSRSYTRLFGQSPTRERKGPFRGARA</sequence>
<accession>A0ABU0FBF9</accession>
<dbReference type="InterPro" id="IPR018060">
    <property type="entry name" value="HTH_AraC"/>
</dbReference>
<evidence type="ECO:0000256" key="1">
    <source>
        <dbReference type="ARBA" id="ARBA00023015"/>
    </source>
</evidence>
<evidence type="ECO:0000256" key="2">
    <source>
        <dbReference type="ARBA" id="ARBA00023125"/>
    </source>
</evidence>
<dbReference type="PROSITE" id="PS01124">
    <property type="entry name" value="HTH_ARAC_FAMILY_2"/>
    <property type="match status" value="1"/>
</dbReference>
<gene>
    <name evidence="6" type="ORF">J3R73_001735</name>
</gene>
<feature type="region of interest" description="Disordered" evidence="4">
    <location>
        <begin position="1"/>
        <end position="29"/>
    </location>
</feature>
<dbReference type="InterPro" id="IPR029062">
    <property type="entry name" value="Class_I_gatase-like"/>
</dbReference>
<keyword evidence="2" id="KW-0238">DNA-binding</keyword>
<dbReference type="Gene3D" id="1.10.10.60">
    <property type="entry name" value="Homeodomain-like"/>
    <property type="match status" value="1"/>
</dbReference>
<dbReference type="PROSITE" id="PS00041">
    <property type="entry name" value="HTH_ARAC_FAMILY_1"/>
    <property type="match status" value="1"/>
</dbReference>
<keyword evidence="3" id="KW-0804">Transcription</keyword>
<dbReference type="SMART" id="SM00342">
    <property type="entry name" value="HTH_ARAC"/>
    <property type="match status" value="1"/>
</dbReference>
<dbReference type="PANTHER" id="PTHR43130">
    <property type="entry name" value="ARAC-FAMILY TRANSCRIPTIONAL REGULATOR"/>
    <property type="match status" value="1"/>
</dbReference>
<evidence type="ECO:0000259" key="5">
    <source>
        <dbReference type="PROSITE" id="PS01124"/>
    </source>
</evidence>
<dbReference type="InterPro" id="IPR009057">
    <property type="entry name" value="Homeodomain-like_sf"/>
</dbReference>
<dbReference type="InterPro" id="IPR018062">
    <property type="entry name" value="HTH_AraC-typ_CS"/>
</dbReference>
<feature type="domain" description="HTH araC/xylS-type" evidence="5">
    <location>
        <begin position="247"/>
        <end position="345"/>
    </location>
</feature>
<dbReference type="RefSeq" id="WP_307425070.1">
    <property type="nucleotide sequence ID" value="NZ_JAUSVK010000001.1"/>
</dbReference>
<dbReference type="SUPFAM" id="SSF46689">
    <property type="entry name" value="Homeodomain-like"/>
    <property type="match status" value="2"/>
</dbReference>
<dbReference type="Pfam" id="PF01965">
    <property type="entry name" value="DJ-1_PfpI"/>
    <property type="match status" value="1"/>
</dbReference>
<dbReference type="InterPro" id="IPR002818">
    <property type="entry name" value="DJ-1/PfpI"/>
</dbReference>
<dbReference type="EMBL" id="JAUSVK010000001">
    <property type="protein sequence ID" value="MDQ0391943.1"/>
    <property type="molecule type" value="Genomic_DNA"/>
</dbReference>
<dbReference type="Pfam" id="PF12833">
    <property type="entry name" value="HTH_18"/>
    <property type="match status" value="1"/>
</dbReference>
<dbReference type="PANTHER" id="PTHR43130:SF3">
    <property type="entry name" value="HTH-TYPE TRANSCRIPTIONAL REGULATOR RV1931C"/>
    <property type="match status" value="1"/>
</dbReference>
<dbReference type="Gene3D" id="3.40.50.880">
    <property type="match status" value="1"/>
</dbReference>
<protein>
    <submittedName>
        <fullName evidence="6">Transcriptional regulator GlxA family with amidase domain</fullName>
    </submittedName>
</protein>
<dbReference type="Proteomes" id="UP001237448">
    <property type="component" value="Unassembled WGS sequence"/>
</dbReference>
<keyword evidence="1" id="KW-0805">Transcription regulation</keyword>
<proteinExistence type="predicted"/>
<dbReference type="CDD" id="cd03136">
    <property type="entry name" value="GATase1_AraC_ArgR_like"/>
    <property type="match status" value="1"/>
</dbReference>